<evidence type="ECO:0000313" key="2">
    <source>
        <dbReference type="Proteomes" id="UP000574390"/>
    </source>
</evidence>
<evidence type="ECO:0000313" key="1">
    <source>
        <dbReference type="EMBL" id="KAF4699442.1"/>
    </source>
</evidence>
<comment type="caution">
    <text evidence="1">The sequence shown here is derived from an EMBL/GenBank/DDBJ whole genome shotgun (WGS) entry which is preliminary data.</text>
</comment>
<reference evidence="1 2" key="1">
    <citation type="submission" date="2020-04" db="EMBL/GenBank/DDBJ databases">
        <title>Perkinsus olseni comparative genomics.</title>
        <authorList>
            <person name="Bogema D.R."/>
        </authorList>
    </citation>
    <scope>NUCLEOTIDE SEQUENCE [LARGE SCALE GENOMIC DNA]</scope>
    <source>
        <strain evidence="1">ATCC PRA-205</strain>
    </source>
</reference>
<dbReference type="Proteomes" id="UP000574390">
    <property type="component" value="Unassembled WGS sequence"/>
</dbReference>
<dbReference type="AlphaFoldDB" id="A0A7J6PTU8"/>
<accession>A0A7J6PTU8</accession>
<proteinExistence type="predicted"/>
<sequence>MVIRDAKLDISVSIPCAREGSRESVDLSRLLCADDIVSLADDDSILQRNLDKLLPALARFGMEVSLPKTICMTLSEGLGDSNLRVKIDGSDIGEVDKFVYLGSLLPISGKIVDGTYDGRTL</sequence>
<gene>
    <name evidence="1" type="ORF">FOZ62_028581</name>
</gene>
<dbReference type="EMBL" id="JABANM010034569">
    <property type="protein sequence ID" value="KAF4699442.1"/>
    <property type="molecule type" value="Genomic_DNA"/>
</dbReference>
<protein>
    <recommendedName>
        <fullName evidence="3">Reverse transcriptase domain-containing protein</fullName>
    </recommendedName>
</protein>
<name>A0A7J6PTU8_PEROL</name>
<evidence type="ECO:0008006" key="3">
    <source>
        <dbReference type="Google" id="ProtNLM"/>
    </source>
</evidence>
<organism evidence="1 2">
    <name type="scientific">Perkinsus olseni</name>
    <name type="common">Perkinsus atlanticus</name>
    <dbReference type="NCBI Taxonomy" id="32597"/>
    <lineage>
        <taxon>Eukaryota</taxon>
        <taxon>Sar</taxon>
        <taxon>Alveolata</taxon>
        <taxon>Perkinsozoa</taxon>
        <taxon>Perkinsea</taxon>
        <taxon>Perkinsida</taxon>
        <taxon>Perkinsidae</taxon>
        <taxon>Perkinsus</taxon>
    </lineage>
</organism>